<proteinExistence type="inferred from homology"/>
<dbReference type="InterPro" id="IPR008921">
    <property type="entry name" value="DNA_pol3_clamp-load_cplx_C"/>
</dbReference>
<evidence type="ECO:0000256" key="5">
    <source>
        <dbReference type="ARBA" id="ARBA00022705"/>
    </source>
</evidence>
<dbReference type="GO" id="GO:0003677">
    <property type="term" value="F:DNA binding"/>
    <property type="evidence" value="ECO:0007669"/>
    <property type="project" value="InterPro"/>
</dbReference>
<evidence type="ECO:0000256" key="8">
    <source>
        <dbReference type="ARBA" id="ARBA00049244"/>
    </source>
</evidence>
<organism evidence="10">
    <name type="scientific">hydrothermal vent metagenome</name>
    <dbReference type="NCBI Taxonomy" id="652676"/>
    <lineage>
        <taxon>unclassified sequences</taxon>
        <taxon>metagenomes</taxon>
        <taxon>ecological metagenomes</taxon>
    </lineage>
</organism>
<dbReference type="NCBIfam" id="TIGR01128">
    <property type="entry name" value="holA"/>
    <property type="match status" value="1"/>
</dbReference>
<dbReference type="InterPro" id="IPR005790">
    <property type="entry name" value="DNA_polIII_delta"/>
</dbReference>
<name>A0A3B1DZV3_9ZZZZ</name>
<dbReference type="Gene3D" id="1.10.8.60">
    <property type="match status" value="1"/>
</dbReference>
<dbReference type="PANTHER" id="PTHR34388:SF1">
    <property type="entry name" value="DNA POLYMERASE III SUBUNIT DELTA"/>
    <property type="match status" value="1"/>
</dbReference>
<feature type="domain" description="DNA polymerase III delta N-terminal" evidence="9">
    <location>
        <begin position="29"/>
        <end position="121"/>
    </location>
</feature>
<keyword evidence="4" id="KW-0548">Nucleotidyltransferase</keyword>
<evidence type="ECO:0000256" key="2">
    <source>
        <dbReference type="ARBA" id="ARBA00017703"/>
    </source>
</evidence>
<protein>
    <recommendedName>
        <fullName evidence="2">DNA polymerase III subunit delta</fullName>
        <ecNumber evidence="1">2.7.7.7</ecNumber>
    </recommendedName>
</protein>
<dbReference type="AlphaFoldDB" id="A0A3B1DZV3"/>
<accession>A0A3B1DZV3</accession>
<sequence length="340" mass="37129">MAKKASSQSPPGVSPIDLTPDPSWRIILLRGKDAFLRLDITARIREALVAEHGEVDSFSFDGQKDPVAEVLDECRSFGLMQQHKLVVVDSADQLVKEDSRPIIERYAEKPCEEATLLLRAERWNPGKLDKLIAEVGVVCKCDGVDARAAFTWIGNHCKARHGVPIDRAAGQLLVDRLGPDLGRIDSELGKLAVSAGKGITADLVAEMVSTSKQEDPWSIQSVLLSGDPTAILHQLRLVLDNAPRDAHIPVIFAYADLAKKLHGMAVANSQRLDPATAAGRLKLWGPARNALMQLAPRLRPRRTRALLKACLEADQGMKSGLGEPHRVLERLGLRFAAIAR</sequence>
<evidence type="ECO:0000256" key="3">
    <source>
        <dbReference type="ARBA" id="ARBA00022679"/>
    </source>
</evidence>
<dbReference type="Pfam" id="PF06144">
    <property type="entry name" value="DNA_pol3_delta"/>
    <property type="match status" value="1"/>
</dbReference>
<dbReference type="EC" id="2.7.7.7" evidence="1"/>
<evidence type="ECO:0000259" key="9">
    <source>
        <dbReference type="Pfam" id="PF06144"/>
    </source>
</evidence>
<dbReference type="PANTHER" id="PTHR34388">
    <property type="entry name" value="DNA POLYMERASE III SUBUNIT DELTA"/>
    <property type="match status" value="1"/>
</dbReference>
<keyword evidence="6" id="KW-0239">DNA-directed DNA polymerase</keyword>
<dbReference type="Gene3D" id="3.40.50.300">
    <property type="entry name" value="P-loop containing nucleotide triphosphate hydrolases"/>
    <property type="match status" value="1"/>
</dbReference>
<dbReference type="SUPFAM" id="SSF48019">
    <property type="entry name" value="post-AAA+ oligomerization domain-like"/>
    <property type="match status" value="1"/>
</dbReference>
<keyword evidence="3" id="KW-0808">Transferase</keyword>
<evidence type="ECO:0000256" key="1">
    <source>
        <dbReference type="ARBA" id="ARBA00012417"/>
    </source>
</evidence>
<reference evidence="10" key="1">
    <citation type="submission" date="2018-06" db="EMBL/GenBank/DDBJ databases">
        <authorList>
            <person name="Zhirakovskaya E."/>
        </authorList>
    </citation>
    <scope>NUCLEOTIDE SEQUENCE</scope>
</reference>
<evidence type="ECO:0000256" key="7">
    <source>
        <dbReference type="ARBA" id="ARBA00034754"/>
    </source>
</evidence>
<comment type="similarity">
    <text evidence="7">Belongs to the DNA polymerase HolA subunit family.</text>
</comment>
<evidence type="ECO:0000256" key="6">
    <source>
        <dbReference type="ARBA" id="ARBA00022932"/>
    </source>
</evidence>
<dbReference type="SUPFAM" id="SSF52540">
    <property type="entry name" value="P-loop containing nucleoside triphosphate hydrolases"/>
    <property type="match status" value="1"/>
</dbReference>
<keyword evidence="5" id="KW-0235">DNA replication</keyword>
<dbReference type="Gene3D" id="1.20.272.10">
    <property type="match status" value="1"/>
</dbReference>
<dbReference type="GO" id="GO:0006261">
    <property type="term" value="P:DNA-templated DNA replication"/>
    <property type="evidence" value="ECO:0007669"/>
    <property type="project" value="TreeGrafter"/>
</dbReference>
<comment type="catalytic activity">
    <reaction evidence="8">
        <text>DNA(n) + a 2'-deoxyribonucleoside 5'-triphosphate = DNA(n+1) + diphosphate</text>
        <dbReference type="Rhea" id="RHEA:22508"/>
        <dbReference type="Rhea" id="RHEA-COMP:17339"/>
        <dbReference type="Rhea" id="RHEA-COMP:17340"/>
        <dbReference type="ChEBI" id="CHEBI:33019"/>
        <dbReference type="ChEBI" id="CHEBI:61560"/>
        <dbReference type="ChEBI" id="CHEBI:173112"/>
        <dbReference type="EC" id="2.7.7.7"/>
    </reaction>
</comment>
<dbReference type="EMBL" id="UOGK01000648">
    <property type="protein sequence ID" value="VAX42144.1"/>
    <property type="molecule type" value="Genomic_DNA"/>
</dbReference>
<dbReference type="GO" id="GO:0009360">
    <property type="term" value="C:DNA polymerase III complex"/>
    <property type="evidence" value="ECO:0007669"/>
    <property type="project" value="InterPro"/>
</dbReference>
<dbReference type="InterPro" id="IPR027417">
    <property type="entry name" value="P-loop_NTPase"/>
</dbReference>
<dbReference type="GO" id="GO:0003887">
    <property type="term" value="F:DNA-directed DNA polymerase activity"/>
    <property type="evidence" value="ECO:0007669"/>
    <property type="project" value="UniProtKB-KW"/>
</dbReference>
<evidence type="ECO:0000256" key="4">
    <source>
        <dbReference type="ARBA" id="ARBA00022695"/>
    </source>
</evidence>
<evidence type="ECO:0000313" key="10">
    <source>
        <dbReference type="EMBL" id="VAX42144.1"/>
    </source>
</evidence>
<dbReference type="InterPro" id="IPR010372">
    <property type="entry name" value="DNA_pol3_delta_N"/>
</dbReference>
<gene>
    <name evidence="10" type="ORF">MNBD_PLANCTO03-216</name>
</gene>